<dbReference type="Gene3D" id="3.50.40.10">
    <property type="entry name" value="Phenylalanyl-trna Synthetase, Chain B, domain 3"/>
    <property type="match status" value="1"/>
</dbReference>
<dbReference type="InterPro" id="IPR045060">
    <property type="entry name" value="Phe-tRNA-ligase_IIc_bsu"/>
</dbReference>
<evidence type="ECO:0000256" key="14">
    <source>
        <dbReference type="ARBA" id="ARBA00049255"/>
    </source>
</evidence>
<dbReference type="PANTHER" id="PTHR10947">
    <property type="entry name" value="PHENYLALANYL-TRNA SYNTHETASE BETA CHAIN AND LEUCINE-RICH REPEAT-CONTAINING PROTEIN 47"/>
    <property type="match status" value="1"/>
</dbReference>
<dbReference type="SUPFAM" id="SSF55681">
    <property type="entry name" value="Class II aaRS and biotin synthetases"/>
    <property type="match status" value="1"/>
</dbReference>
<dbReference type="PROSITE" id="PS50886">
    <property type="entry name" value="TRBD"/>
    <property type="match status" value="1"/>
</dbReference>
<keyword evidence="6 15" id="KW-0436">Ligase</keyword>
<sequence>MKFSENWLRTWVNPALSSDELGHVLTMAGLEVEGLEAVAPAFNNVVVAEVLEVVKHPNADRLNVCQVNVGEASPLTIVCGATNVAVGVKVPCARIGAVLPGDFKIKQAKVRNVESFGMLCSAVELGLAETSDGLWLLPADAPVGKTLREYLELDDKLFTLKLTPNRSDCSGMAGVAREVAALTGSELKPLDIPAQPVTLSEQLPVNVADAQACPLYCGRMVRGVNAAATTPAWMLRRLERSGLRGINAVVDITNYVMMELGQPMHAFDVAKLTGSIAVRKARKGETLTLLNEQNVTLDEDVLVIADDARTLALAGIMGGQGSGVETTTQDVFLESAFFHPDAIAGRARRFGLATDSSFRFERGVDFAATRRALERATQLLLEICGGQAGEIGEVRGQLPARPAIALRRSRVTRVLGIELDNAQIATLFQRLEFEFSANGDDYRVTPPSFRFDLSIEADLIEELARLHGYDNIPALAPQAALTMLPYSEMLRPLARVQQDMVARDYQEIVSYAFLDAQVERELCGNDAPVALQNPIASNLAVMRSSLIGGLVGALRFNLNRKQTRVRLFETGACFGKKDESYVQSQRLSAIAYGSSTSEQWGATSKAVDFYDVKGDVEALFPPQALRFVAAPHPALHPGRSAQIFCGGKAIGWIGELHPQWQQQYDMPQAAIWFEVELDTVIQAQVPSMSEVPKFLPVRRDLAVLVDEKVEAQSLLDAMTQAAAPFVAEVALFDVYRGKGVEQGKKSLAFRVLLQDTQKTLTDSEIEPSIALLVNAMQQHGAQLRM</sequence>
<dbReference type="AlphaFoldDB" id="A0AAN1SYQ9"/>
<dbReference type="EMBL" id="AP019536">
    <property type="protein sequence ID" value="BBI99538.1"/>
    <property type="molecule type" value="Genomic_DNA"/>
</dbReference>
<dbReference type="SUPFAM" id="SSF54991">
    <property type="entry name" value="Anticodon-binding domain of PheRS"/>
    <property type="match status" value="1"/>
</dbReference>
<feature type="binding site" evidence="15">
    <location>
        <position position="461"/>
    </location>
    <ligand>
        <name>Mg(2+)</name>
        <dbReference type="ChEBI" id="CHEBI:18420"/>
        <note>shared with alpha subunit</note>
    </ligand>
</feature>
<dbReference type="EC" id="6.1.1.20" evidence="15"/>
<evidence type="ECO:0000256" key="2">
    <source>
        <dbReference type="ARBA" id="ARBA00008653"/>
    </source>
</evidence>
<comment type="similarity">
    <text evidence="2 15">Belongs to the phenylalanyl-tRNA synthetase beta subunit family. Type 1 subfamily.</text>
</comment>
<evidence type="ECO:0000259" key="17">
    <source>
        <dbReference type="PROSITE" id="PS50886"/>
    </source>
</evidence>
<evidence type="ECO:0000256" key="13">
    <source>
        <dbReference type="ARBA" id="ARBA00023146"/>
    </source>
</evidence>
<dbReference type="InterPro" id="IPR020825">
    <property type="entry name" value="Phe-tRNA_synthase-like_B3/B4"/>
</dbReference>
<dbReference type="GO" id="GO:0005524">
    <property type="term" value="F:ATP binding"/>
    <property type="evidence" value="ECO:0007669"/>
    <property type="project" value="UniProtKB-UniRule"/>
</dbReference>
<feature type="domain" description="FDX-ACB" evidence="18">
    <location>
        <begin position="692"/>
        <end position="784"/>
    </location>
</feature>
<dbReference type="SMART" id="SM00896">
    <property type="entry name" value="FDX-ACB"/>
    <property type="match status" value="1"/>
</dbReference>
<feature type="domain" description="B5" evidence="19">
    <location>
        <begin position="399"/>
        <end position="474"/>
    </location>
</feature>
<dbReference type="InterPro" id="IPR045864">
    <property type="entry name" value="aa-tRNA-synth_II/BPL/LPL"/>
</dbReference>
<dbReference type="PANTHER" id="PTHR10947:SF0">
    <property type="entry name" value="PHENYLALANINE--TRNA LIGASE BETA SUBUNIT"/>
    <property type="match status" value="1"/>
</dbReference>
<dbReference type="GO" id="GO:0006432">
    <property type="term" value="P:phenylalanyl-tRNA aminoacylation"/>
    <property type="evidence" value="ECO:0007669"/>
    <property type="project" value="UniProtKB-UniRule"/>
</dbReference>
<evidence type="ECO:0000256" key="16">
    <source>
        <dbReference type="PROSITE-ProRule" id="PRU00209"/>
    </source>
</evidence>
<dbReference type="InterPro" id="IPR036690">
    <property type="entry name" value="Fdx_antiC-bd_sf"/>
</dbReference>
<evidence type="ECO:0000256" key="5">
    <source>
        <dbReference type="ARBA" id="ARBA00022555"/>
    </source>
</evidence>
<keyword evidence="5 16" id="KW-0820">tRNA-binding</keyword>
<dbReference type="GO" id="GO:0009328">
    <property type="term" value="C:phenylalanine-tRNA ligase complex"/>
    <property type="evidence" value="ECO:0007669"/>
    <property type="project" value="TreeGrafter"/>
</dbReference>
<evidence type="ECO:0000313" key="21">
    <source>
        <dbReference type="Proteomes" id="UP001319121"/>
    </source>
</evidence>
<evidence type="ECO:0000256" key="1">
    <source>
        <dbReference type="ARBA" id="ARBA00004496"/>
    </source>
</evidence>
<feature type="binding site" evidence="15">
    <location>
        <position position="452"/>
    </location>
    <ligand>
        <name>Mg(2+)</name>
        <dbReference type="ChEBI" id="CHEBI:18420"/>
        <note>shared with alpha subunit</note>
    </ligand>
</feature>
<dbReference type="FunFam" id="3.30.56.10:FF:000002">
    <property type="entry name" value="Phenylalanine--tRNA ligase beta subunit"/>
    <property type="match status" value="1"/>
</dbReference>
<accession>A0AAN1SYQ9</accession>
<dbReference type="InterPro" id="IPR005147">
    <property type="entry name" value="tRNA_synthase_B5-dom"/>
</dbReference>
<dbReference type="Pfam" id="PF03483">
    <property type="entry name" value="B3_4"/>
    <property type="match status" value="1"/>
</dbReference>
<dbReference type="Gene3D" id="3.30.70.380">
    <property type="entry name" value="Ferrodoxin-fold anticodon-binding domain"/>
    <property type="match status" value="1"/>
</dbReference>
<dbReference type="Gene3D" id="3.30.930.10">
    <property type="entry name" value="Bira Bifunctional Protein, Domain 2"/>
    <property type="match status" value="1"/>
</dbReference>
<gene>
    <name evidence="15 20" type="primary">pheT</name>
    <name evidence="20" type="ORF">FGKAn22_12310</name>
</gene>
<dbReference type="CDD" id="cd00769">
    <property type="entry name" value="PheRS_beta_core"/>
    <property type="match status" value="1"/>
</dbReference>
<name>A0AAN1SYQ9_9PROT</name>
<dbReference type="GO" id="GO:0000287">
    <property type="term" value="F:magnesium ion binding"/>
    <property type="evidence" value="ECO:0007669"/>
    <property type="project" value="UniProtKB-UniRule"/>
</dbReference>
<dbReference type="InterPro" id="IPR009061">
    <property type="entry name" value="DNA-bd_dom_put_sf"/>
</dbReference>
<dbReference type="SUPFAM" id="SSF46955">
    <property type="entry name" value="Putative DNA-binding domain"/>
    <property type="match status" value="1"/>
</dbReference>
<dbReference type="InterPro" id="IPR004532">
    <property type="entry name" value="Phe-tRNA-ligase_IIc_bsu_bact"/>
</dbReference>
<comment type="subunit">
    <text evidence="3 15">Tetramer of two alpha and two beta subunits.</text>
</comment>
<keyword evidence="11 16" id="KW-0694">RNA-binding</keyword>
<proteinExistence type="inferred from homology"/>
<reference evidence="20 21" key="1">
    <citation type="submission" date="2019-03" db="EMBL/GenBank/DDBJ databases">
        <title>Complete genome sequence of Ferrigenium kumadai strain An22, a microaerophilic iron-oxidizing bacterium isolated from a paddy field soil.</title>
        <authorList>
            <person name="Watanabe T."/>
            <person name="Asakawa S."/>
        </authorList>
    </citation>
    <scope>NUCLEOTIDE SEQUENCE [LARGE SCALE GENOMIC DNA]</scope>
    <source>
        <strain evidence="20 21">An22</strain>
    </source>
</reference>
<evidence type="ECO:0000256" key="8">
    <source>
        <dbReference type="ARBA" id="ARBA00022741"/>
    </source>
</evidence>
<keyword evidence="21" id="KW-1185">Reference proteome</keyword>
<dbReference type="InterPro" id="IPR002547">
    <property type="entry name" value="tRNA-bd_dom"/>
</dbReference>
<dbReference type="SMART" id="SM00873">
    <property type="entry name" value="B3_4"/>
    <property type="match status" value="1"/>
</dbReference>
<dbReference type="SUPFAM" id="SSF56037">
    <property type="entry name" value="PheT/TilS domain"/>
    <property type="match status" value="1"/>
</dbReference>
<dbReference type="InterPro" id="IPR005121">
    <property type="entry name" value="Fdx_antiC-bd"/>
</dbReference>
<dbReference type="PROSITE" id="PS51483">
    <property type="entry name" value="B5"/>
    <property type="match status" value="1"/>
</dbReference>
<keyword evidence="13 15" id="KW-0030">Aminoacyl-tRNA synthetase</keyword>
<dbReference type="Proteomes" id="UP001319121">
    <property type="component" value="Chromosome"/>
</dbReference>
<dbReference type="HAMAP" id="MF_00283">
    <property type="entry name" value="Phe_tRNA_synth_beta1"/>
    <property type="match status" value="1"/>
</dbReference>
<dbReference type="GO" id="GO:0000049">
    <property type="term" value="F:tRNA binding"/>
    <property type="evidence" value="ECO:0007669"/>
    <property type="project" value="UniProtKB-UniRule"/>
</dbReference>
<dbReference type="KEGG" id="fku:FGKAn22_12310"/>
<dbReference type="RefSeq" id="WP_212784784.1">
    <property type="nucleotide sequence ID" value="NZ_AP019536.1"/>
</dbReference>
<keyword evidence="9 15" id="KW-0067">ATP-binding</keyword>
<keyword evidence="4 15" id="KW-0963">Cytoplasm</keyword>
<dbReference type="InterPro" id="IPR005146">
    <property type="entry name" value="B3/B4_tRNA-bd"/>
</dbReference>
<dbReference type="FunFam" id="3.30.70.380:FF:000001">
    <property type="entry name" value="Phenylalanine--tRNA ligase beta subunit"/>
    <property type="match status" value="1"/>
</dbReference>
<evidence type="ECO:0000256" key="11">
    <source>
        <dbReference type="ARBA" id="ARBA00022884"/>
    </source>
</evidence>
<dbReference type="PROSITE" id="PS51447">
    <property type="entry name" value="FDX_ACB"/>
    <property type="match status" value="1"/>
</dbReference>
<dbReference type="FunFam" id="3.30.930.10:FF:000022">
    <property type="entry name" value="Phenylalanine--tRNA ligase beta subunit"/>
    <property type="match status" value="1"/>
</dbReference>
<evidence type="ECO:0000256" key="6">
    <source>
        <dbReference type="ARBA" id="ARBA00022598"/>
    </source>
</evidence>
<dbReference type="FunFam" id="3.50.40.10:FF:000001">
    <property type="entry name" value="Phenylalanine--tRNA ligase beta subunit"/>
    <property type="match status" value="1"/>
</dbReference>
<evidence type="ECO:0000259" key="18">
    <source>
        <dbReference type="PROSITE" id="PS51447"/>
    </source>
</evidence>
<dbReference type="InterPro" id="IPR012340">
    <property type="entry name" value="NA-bd_OB-fold"/>
</dbReference>
<dbReference type="NCBIfam" id="TIGR00472">
    <property type="entry name" value="pheT_bact"/>
    <property type="match status" value="1"/>
</dbReference>
<comment type="subcellular location">
    <subcellularLocation>
        <location evidence="1 15">Cytoplasm</location>
    </subcellularLocation>
</comment>
<evidence type="ECO:0000256" key="15">
    <source>
        <dbReference type="HAMAP-Rule" id="MF_00283"/>
    </source>
</evidence>
<dbReference type="Gene3D" id="2.40.50.140">
    <property type="entry name" value="Nucleic acid-binding proteins"/>
    <property type="match status" value="1"/>
</dbReference>
<protein>
    <recommendedName>
        <fullName evidence="15">Phenylalanine--tRNA ligase beta subunit</fullName>
        <ecNumber evidence="15">6.1.1.20</ecNumber>
    </recommendedName>
    <alternativeName>
        <fullName evidence="15">Phenylalanyl-tRNA synthetase beta subunit</fullName>
        <shortName evidence="15">PheRS</shortName>
    </alternativeName>
</protein>
<evidence type="ECO:0000259" key="19">
    <source>
        <dbReference type="PROSITE" id="PS51483"/>
    </source>
</evidence>
<keyword evidence="8 15" id="KW-0547">Nucleotide-binding</keyword>
<dbReference type="SMART" id="SM00874">
    <property type="entry name" value="B5"/>
    <property type="match status" value="1"/>
</dbReference>
<dbReference type="CDD" id="cd02796">
    <property type="entry name" value="tRNA_bind_bactPheRS"/>
    <property type="match status" value="1"/>
</dbReference>
<keyword evidence="7 15" id="KW-0479">Metal-binding</keyword>
<evidence type="ECO:0000256" key="4">
    <source>
        <dbReference type="ARBA" id="ARBA00022490"/>
    </source>
</evidence>
<evidence type="ECO:0000256" key="12">
    <source>
        <dbReference type="ARBA" id="ARBA00022917"/>
    </source>
</evidence>
<dbReference type="SUPFAM" id="SSF50249">
    <property type="entry name" value="Nucleic acid-binding proteins"/>
    <property type="match status" value="1"/>
</dbReference>
<evidence type="ECO:0000256" key="7">
    <source>
        <dbReference type="ARBA" id="ARBA00022723"/>
    </source>
</evidence>
<dbReference type="Pfam" id="PF03484">
    <property type="entry name" value="B5"/>
    <property type="match status" value="1"/>
</dbReference>
<feature type="domain" description="TRNA-binding" evidence="17">
    <location>
        <begin position="39"/>
        <end position="148"/>
    </location>
</feature>
<dbReference type="Pfam" id="PF01588">
    <property type="entry name" value="tRNA_bind"/>
    <property type="match status" value="1"/>
</dbReference>
<dbReference type="Gene3D" id="3.30.56.10">
    <property type="match status" value="2"/>
</dbReference>
<keyword evidence="12 15" id="KW-0648">Protein biosynthesis</keyword>
<dbReference type="Pfam" id="PF03147">
    <property type="entry name" value="FDX-ACB"/>
    <property type="match status" value="1"/>
</dbReference>
<evidence type="ECO:0000256" key="10">
    <source>
        <dbReference type="ARBA" id="ARBA00022842"/>
    </source>
</evidence>
<evidence type="ECO:0000256" key="3">
    <source>
        <dbReference type="ARBA" id="ARBA00011209"/>
    </source>
</evidence>
<dbReference type="FunFam" id="2.40.50.140:FF:000045">
    <property type="entry name" value="Phenylalanine--tRNA ligase beta subunit"/>
    <property type="match status" value="1"/>
</dbReference>
<keyword evidence="10 15" id="KW-0460">Magnesium</keyword>
<dbReference type="NCBIfam" id="NF045760">
    <property type="entry name" value="YtpR"/>
    <property type="match status" value="1"/>
</dbReference>
<dbReference type="GO" id="GO:0004826">
    <property type="term" value="F:phenylalanine-tRNA ligase activity"/>
    <property type="evidence" value="ECO:0007669"/>
    <property type="project" value="UniProtKB-UniRule"/>
</dbReference>
<comment type="catalytic activity">
    <reaction evidence="14 15">
        <text>tRNA(Phe) + L-phenylalanine + ATP = L-phenylalanyl-tRNA(Phe) + AMP + diphosphate + H(+)</text>
        <dbReference type="Rhea" id="RHEA:19413"/>
        <dbReference type="Rhea" id="RHEA-COMP:9668"/>
        <dbReference type="Rhea" id="RHEA-COMP:9699"/>
        <dbReference type="ChEBI" id="CHEBI:15378"/>
        <dbReference type="ChEBI" id="CHEBI:30616"/>
        <dbReference type="ChEBI" id="CHEBI:33019"/>
        <dbReference type="ChEBI" id="CHEBI:58095"/>
        <dbReference type="ChEBI" id="CHEBI:78442"/>
        <dbReference type="ChEBI" id="CHEBI:78531"/>
        <dbReference type="ChEBI" id="CHEBI:456215"/>
        <dbReference type="EC" id="6.1.1.20"/>
    </reaction>
</comment>
<comment type="cofactor">
    <cofactor evidence="15">
        <name>Mg(2+)</name>
        <dbReference type="ChEBI" id="CHEBI:18420"/>
    </cofactor>
    <text evidence="15">Binds 2 magnesium ions per tetramer.</text>
</comment>
<dbReference type="InterPro" id="IPR041616">
    <property type="entry name" value="PheRS_beta_core"/>
</dbReference>
<dbReference type="Pfam" id="PF17759">
    <property type="entry name" value="tRNA_synthFbeta"/>
    <property type="match status" value="1"/>
</dbReference>
<feature type="binding site" evidence="15">
    <location>
        <position position="462"/>
    </location>
    <ligand>
        <name>Mg(2+)</name>
        <dbReference type="ChEBI" id="CHEBI:18420"/>
        <note>shared with alpha subunit</note>
    </ligand>
</feature>
<feature type="binding site" evidence="15">
    <location>
        <position position="458"/>
    </location>
    <ligand>
        <name>Mg(2+)</name>
        <dbReference type="ChEBI" id="CHEBI:18420"/>
        <note>shared with alpha subunit</note>
    </ligand>
</feature>
<evidence type="ECO:0000313" key="20">
    <source>
        <dbReference type="EMBL" id="BBI99538.1"/>
    </source>
</evidence>
<evidence type="ECO:0000256" key="9">
    <source>
        <dbReference type="ARBA" id="ARBA00022840"/>
    </source>
</evidence>
<dbReference type="InterPro" id="IPR033714">
    <property type="entry name" value="tRNA_bind_bactPheRS"/>
</dbReference>
<organism evidence="20 21">
    <name type="scientific">Ferrigenium kumadai</name>
    <dbReference type="NCBI Taxonomy" id="1682490"/>
    <lineage>
        <taxon>Bacteria</taxon>
        <taxon>Pseudomonadati</taxon>
        <taxon>Pseudomonadota</taxon>
        <taxon>Betaproteobacteria</taxon>
        <taxon>Nitrosomonadales</taxon>
        <taxon>Gallionellaceae</taxon>
        <taxon>Ferrigenium</taxon>
    </lineage>
</organism>